<evidence type="ECO:0000256" key="1">
    <source>
        <dbReference type="SAM" id="MobiDB-lite"/>
    </source>
</evidence>
<comment type="caution">
    <text evidence="3">The sequence shown here is derived from an EMBL/GenBank/DDBJ whole genome shotgun (WGS) entry which is preliminary data.</text>
</comment>
<dbReference type="InterPro" id="IPR011993">
    <property type="entry name" value="PH-like_dom_sf"/>
</dbReference>
<reference evidence="3" key="1">
    <citation type="submission" date="2021-03" db="EMBL/GenBank/DDBJ databases">
        <authorList>
            <person name="Tagirdzhanova G."/>
        </authorList>
    </citation>
    <scope>NUCLEOTIDE SEQUENCE</scope>
</reference>
<dbReference type="InterPro" id="IPR029071">
    <property type="entry name" value="Ubiquitin-like_domsf"/>
</dbReference>
<feature type="compositionally biased region" description="Polar residues" evidence="1">
    <location>
        <begin position="35"/>
        <end position="50"/>
    </location>
</feature>
<name>A0A8H3II46_9LECA</name>
<dbReference type="Pfam" id="PF00169">
    <property type="entry name" value="PH"/>
    <property type="match status" value="1"/>
</dbReference>
<accession>A0A8H3II46</accession>
<evidence type="ECO:0000313" key="3">
    <source>
        <dbReference type="EMBL" id="CAF9916445.1"/>
    </source>
</evidence>
<proteinExistence type="predicted"/>
<dbReference type="EMBL" id="CAJPDS010000018">
    <property type="protein sequence ID" value="CAF9916445.1"/>
    <property type="molecule type" value="Genomic_DNA"/>
</dbReference>
<dbReference type="Gene3D" id="2.30.29.30">
    <property type="entry name" value="Pleckstrin-homology domain (PH domain)/Phosphotyrosine-binding domain (PTB)"/>
    <property type="match status" value="1"/>
</dbReference>
<dbReference type="PANTHER" id="PTHR38700">
    <property type="entry name" value="YALI0E22418P"/>
    <property type="match status" value="1"/>
</dbReference>
<organism evidence="3 4">
    <name type="scientific">Heterodermia speciosa</name>
    <dbReference type="NCBI Taxonomy" id="116794"/>
    <lineage>
        <taxon>Eukaryota</taxon>
        <taxon>Fungi</taxon>
        <taxon>Dikarya</taxon>
        <taxon>Ascomycota</taxon>
        <taxon>Pezizomycotina</taxon>
        <taxon>Lecanoromycetes</taxon>
        <taxon>OSLEUM clade</taxon>
        <taxon>Lecanoromycetidae</taxon>
        <taxon>Caliciales</taxon>
        <taxon>Physciaceae</taxon>
        <taxon>Heterodermia</taxon>
    </lineage>
</organism>
<feature type="region of interest" description="Disordered" evidence="1">
    <location>
        <begin position="750"/>
        <end position="783"/>
    </location>
</feature>
<gene>
    <name evidence="3" type="ORF">HETSPECPRED_002912</name>
</gene>
<dbReference type="PANTHER" id="PTHR38700:SF1">
    <property type="entry name" value="PH DOMAIN-CONTAINING PROTEIN"/>
    <property type="match status" value="1"/>
</dbReference>
<keyword evidence="4" id="KW-1185">Reference proteome</keyword>
<protein>
    <recommendedName>
        <fullName evidence="2">PH domain-containing protein</fullName>
    </recommendedName>
</protein>
<feature type="compositionally biased region" description="Basic and acidic residues" evidence="1">
    <location>
        <begin position="126"/>
        <end position="139"/>
    </location>
</feature>
<feature type="compositionally biased region" description="Basic and acidic residues" evidence="1">
    <location>
        <begin position="552"/>
        <end position="562"/>
    </location>
</feature>
<dbReference type="OrthoDB" id="6235964at2759"/>
<evidence type="ECO:0000259" key="2">
    <source>
        <dbReference type="Pfam" id="PF00169"/>
    </source>
</evidence>
<feature type="region of interest" description="Disordered" evidence="1">
    <location>
        <begin position="86"/>
        <end position="184"/>
    </location>
</feature>
<dbReference type="InterPro" id="IPR001849">
    <property type="entry name" value="PH_domain"/>
</dbReference>
<feature type="compositionally biased region" description="Basic and acidic residues" evidence="1">
    <location>
        <begin position="100"/>
        <end position="114"/>
    </location>
</feature>
<dbReference type="SUPFAM" id="SSF54236">
    <property type="entry name" value="Ubiquitin-like"/>
    <property type="match status" value="1"/>
</dbReference>
<dbReference type="AlphaFoldDB" id="A0A8H3II46"/>
<feature type="region of interest" description="Disordered" evidence="1">
    <location>
        <begin position="1"/>
        <end position="73"/>
    </location>
</feature>
<dbReference type="SUPFAM" id="SSF50729">
    <property type="entry name" value="PH domain-like"/>
    <property type="match status" value="1"/>
</dbReference>
<dbReference type="Proteomes" id="UP000664521">
    <property type="component" value="Unassembled WGS sequence"/>
</dbReference>
<dbReference type="Gene3D" id="3.10.20.90">
    <property type="entry name" value="Phosphatidylinositol 3-kinase Catalytic Subunit, Chain A, domain 1"/>
    <property type="match status" value="1"/>
</dbReference>
<sequence>MEIRSPTSARSNEMGSQGLQGLSVDQDTRAKVVQAGTTSRGFNSSISRSMTRYKGNRRNINPSPSISPPKSYAAQDLDAQNLLTRDHLNDRGNAIPPRTDFPKDMESQPTRRDQSVAQSPSSPNPHLRDGLQERQEGRLFDGANNRNSSESSESIDHDVSMEDMGGSKKAHAIQTRSRNIEYRGAPAKTQLKKDSRNTVYATERIGEGMLRPTYERSVRSQDAVLAPSNPALVPQNIRRKLATFSQRTGRQVPRPQAFEMSNSRADLKRMISGPIPPQRVSEEQVVAPRFDAPISAVNAGSRMVRVKYEMTEVSVPITPFTTPVDVIQSAARQISASIDGGSTVLLESFKQVGLERPLRKYEHIRDVLNSWDYDAQNTLLIVTSPTGGKDDDLDVKNVSKSQPTDTSVHLYHSQKPGQWDKRWIILRSDGQVMVSKKIGGETANICHLSDFDIYIPTPRYSAKKIKPPKKICFAVKSQQKSSMFMSTVNFVHFFSTSDRQLATSWYKAVQEWRSWYLVTVMGEGQKARDFNRDTTTNGMRQEVVSGNHAPQHSHEILPDKTSRAQKPKSTTATLSARKPTIKSGPSSHPRKLAKNPSTSVLAAQKPKLDVDQHPSAQSSSADPFAPTSLLGRTYTQRQKAQQRSSQEDPLPVMPSSTLVQQPTSTASPIIARNDNFSTAATAGAASININIKRTSSTRHPQHVLPKPLVDLTPQYQPPPQHMRKGRGVKPEQIPVGGLVEVATSPEIAIQIPPSREWRKHGAAGGGRAEGGSVSPPKRDRLGR</sequence>
<feature type="region of interest" description="Disordered" evidence="1">
    <location>
        <begin position="542"/>
        <end position="664"/>
    </location>
</feature>
<feature type="compositionally biased region" description="Polar residues" evidence="1">
    <location>
        <begin position="654"/>
        <end position="664"/>
    </location>
</feature>
<feature type="compositionally biased region" description="Polar residues" evidence="1">
    <location>
        <begin position="633"/>
        <end position="644"/>
    </location>
</feature>
<feature type="domain" description="PH" evidence="2">
    <location>
        <begin position="413"/>
        <end position="510"/>
    </location>
</feature>
<feature type="compositionally biased region" description="Polar residues" evidence="1">
    <location>
        <begin position="1"/>
        <end position="25"/>
    </location>
</feature>
<evidence type="ECO:0000313" key="4">
    <source>
        <dbReference type="Proteomes" id="UP000664521"/>
    </source>
</evidence>